<evidence type="ECO:0000313" key="1">
    <source>
        <dbReference type="EMBL" id="KKK73532.1"/>
    </source>
</evidence>
<gene>
    <name evidence="1" type="ORF">LCGC14_2892870</name>
</gene>
<protein>
    <submittedName>
        <fullName evidence="1">Uncharacterized protein</fullName>
    </submittedName>
</protein>
<dbReference type="EMBL" id="LAZR01056749">
    <property type="protein sequence ID" value="KKK73532.1"/>
    <property type="molecule type" value="Genomic_DNA"/>
</dbReference>
<name>A0A0F8XWP9_9ZZZZ</name>
<organism evidence="1">
    <name type="scientific">marine sediment metagenome</name>
    <dbReference type="NCBI Taxonomy" id="412755"/>
    <lineage>
        <taxon>unclassified sequences</taxon>
        <taxon>metagenomes</taxon>
        <taxon>ecological metagenomes</taxon>
    </lineage>
</organism>
<accession>A0A0F8XWP9</accession>
<dbReference type="AlphaFoldDB" id="A0A0F8XWP9"/>
<sequence>MSPDSEVERACRICGKVKKWKWAGDWQTNNGMCSDECKDNYREREKCPMAAQSFSDIEYACTINSYSCFATEFKECSELIKHQLYMEYLEKKKNES</sequence>
<comment type="caution">
    <text evidence="1">The sequence shown here is derived from an EMBL/GenBank/DDBJ whole genome shotgun (WGS) entry which is preliminary data.</text>
</comment>
<proteinExistence type="predicted"/>
<reference evidence="1" key="1">
    <citation type="journal article" date="2015" name="Nature">
        <title>Complex archaea that bridge the gap between prokaryotes and eukaryotes.</title>
        <authorList>
            <person name="Spang A."/>
            <person name="Saw J.H."/>
            <person name="Jorgensen S.L."/>
            <person name="Zaremba-Niedzwiedzka K."/>
            <person name="Martijn J."/>
            <person name="Lind A.E."/>
            <person name="van Eijk R."/>
            <person name="Schleper C."/>
            <person name="Guy L."/>
            <person name="Ettema T.J."/>
        </authorList>
    </citation>
    <scope>NUCLEOTIDE SEQUENCE</scope>
</reference>